<evidence type="ECO:0000256" key="1">
    <source>
        <dbReference type="SAM" id="MobiDB-lite"/>
    </source>
</evidence>
<dbReference type="AlphaFoldDB" id="A0A5N7BWK0"/>
<feature type="compositionally biased region" description="Basic residues" evidence="1">
    <location>
        <begin position="117"/>
        <end position="127"/>
    </location>
</feature>
<dbReference type="OrthoDB" id="4356118at2759"/>
<evidence type="ECO:0000313" key="2">
    <source>
        <dbReference type="EMBL" id="KAE8386023.1"/>
    </source>
</evidence>
<sequence length="160" mass="17809">MRKVFHIAYAKSGTCLKDAGAESETEPTPILTDFLPSGGGPESESAHLWRLVALMARGPAAAANLTSIGDKQFSKFARPAMELLISQWEESTISYNPKKSTYQVVSIDQNGINTLKKSGHNLSKKRRGDSLKRWGSNWPPRLDPERKERALFREYARSSS</sequence>
<accession>A0A5N7BWK0</accession>
<name>A0A5N7BWK0_PETAA</name>
<dbReference type="EMBL" id="ML735320">
    <property type="protein sequence ID" value="KAE8386023.1"/>
    <property type="molecule type" value="Genomic_DNA"/>
</dbReference>
<dbReference type="Proteomes" id="UP000326877">
    <property type="component" value="Unassembled WGS sequence"/>
</dbReference>
<gene>
    <name evidence="2" type="ORF">BDV23DRAFT_187666</name>
</gene>
<proteinExistence type="predicted"/>
<organism evidence="2">
    <name type="scientific">Petromyces alliaceus</name>
    <name type="common">Aspergillus alliaceus</name>
    <dbReference type="NCBI Taxonomy" id="209559"/>
    <lineage>
        <taxon>Eukaryota</taxon>
        <taxon>Fungi</taxon>
        <taxon>Dikarya</taxon>
        <taxon>Ascomycota</taxon>
        <taxon>Pezizomycotina</taxon>
        <taxon>Eurotiomycetes</taxon>
        <taxon>Eurotiomycetidae</taxon>
        <taxon>Eurotiales</taxon>
        <taxon>Aspergillaceae</taxon>
        <taxon>Aspergillus</taxon>
        <taxon>Aspergillus subgen. Circumdati</taxon>
    </lineage>
</organism>
<reference evidence="2" key="1">
    <citation type="submission" date="2019-04" db="EMBL/GenBank/DDBJ databases">
        <title>Friends and foes A comparative genomics studyof 23 Aspergillus species from section Flavi.</title>
        <authorList>
            <consortium name="DOE Joint Genome Institute"/>
            <person name="Kjaerbolling I."/>
            <person name="Vesth T."/>
            <person name="Frisvad J.C."/>
            <person name="Nybo J.L."/>
            <person name="Theobald S."/>
            <person name="Kildgaard S."/>
            <person name="Isbrandt T."/>
            <person name="Kuo A."/>
            <person name="Sato A."/>
            <person name="Lyhne E.K."/>
            <person name="Kogle M.E."/>
            <person name="Wiebenga A."/>
            <person name="Kun R.S."/>
            <person name="Lubbers R.J."/>
            <person name="Makela M.R."/>
            <person name="Barry K."/>
            <person name="Chovatia M."/>
            <person name="Clum A."/>
            <person name="Daum C."/>
            <person name="Haridas S."/>
            <person name="He G."/>
            <person name="LaButti K."/>
            <person name="Lipzen A."/>
            <person name="Mondo S."/>
            <person name="Riley R."/>
            <person name="Salamov A."/>
            <person name="Simmons B.A."/>
            <person name="Magnuson J.K."/>
            <person name="Henrissat B."/>
            <person name="Mortensen U.H."/>
            <person name="Larsen T.O."/>
            <person name="Devries R.P."/>
            <person name="Grigoriev I.V."/>
            <person name="Machida M."/>
            <person name="Baker S.E."/>
            <person name="Andersen M.R."/>
        </authorList>
    </citation>
    <scope>NUCLEOTIDE SEQUENCE [LARGE SCALE GENOMIC DNA]</scope>
    <source>
        <strain evidence="2">IBT 14317</strain>
    </source>
</reference>
<protein>
    <submittedName>
        <fullName evidence="2">Uncharacterized protein</fullName>
    </submittedName>
</protein>
<feature type="region of interest" description="Disordered" evidence="1">
    <location>
        <begin position="116"/>
        <end position="143"/>
    </location>
</feature>